<name>N6UPA9_DENPD</name>
<evidence type="ECO:0000313" key="3">
    <source>
        <dbReference type="EnsemblMetazoa" id="XP_019757942.1"/>
    </source>
</evidence>
<dbReference type="HOGENOM" id="CLU_1817758_0_0_1"/>
<accession>N6UPA9</accession>
<feature type="signal peptide" evidence="1">
    <location>
        <begin position="1"/>
        <end position="22"/>
    </location>
</feature>
<gene>
    <name evidence="3" type="primary">109536228</name>
    <name evidence="2" type="ORF">YQE_00060</name>
</gene>
<organism evidence="2">
    <name type="scientific">Dendroctonus ponderosae</name>
    <name type="common">Mountain pine beetle</name>
    <dbReference type="NCBI Taxonomy" id="77166"/>
    <lineage>
        <taxon>Eukaryota</taxon>
        <taxon>Metazoa</taxon>
        <taxon>Ecdysozoa</taxon>
        <taxon>Arthropoda</taxon>
        <taxon>Hexapoda</taxon>
        <taxon>Insecta</taxon>
        <taxon>Pterygota</taxon>
        <taxon>Neoptera</taxon>
        <taxon>Endopterygota</taxon>
        <taxon>Coleoptera</taxon>
        <taxon>Polyphaga</taxon>
        <taxon>Cucujiformia</taxon>
        <taxon>Curculionidae</taxon>
        <taxon>Scolytinae</taxon>
        <taxon>Dendroctonus</taxon>
    </lineage>
</organism>
<keyword evidence="4" id="KW-1185">Reference proteome</keyword>
<evidence type="ECO:0000313" key="4">
    <source>
        <dbReference type="Proteomes" id="UP000019118"/>
    </source>
</evidence>
<dbReference type="Proteomes" id="UP000019118">
    <property type="component" value="Unassembled WGS sequence"/>
</dbReference>
<keyword evidence="1" id="KW-0732">Signal</keyword>
<sequence>MTGILPFFCASLIIASTDGSTASNFHKLPNFDMDQPSCKYVISSIVDIDNQFFGLLTLWFPPLSVFAKKYLKTIEKRDVAVQEQSDRFRRSLITDVMGLMMSKAPKKLIGLAKAQFVADVIDKGQKLYRHLNNCSLWAKDYFDYWRGMVGVILNEQGPIFLGGF</sequence>
<proteinExistence type="predicted"/>
<dbReference type="KEGG" id="dpa:109536228"/>
<reference evidence="2 4" key="1">
    <citation type="journal article" date="2013" name="Genome Biol.">
        <title>Draft genome of the mountain pine beetle, Dendroctonus ponderosae Hopkins, a major forest pest.</title>
        <authorList>
            <person name="Keeling C.I."/>
            <person name="Yuen M.M."/>
            <person name="Liao N.Y."/>
            <person name="Docking T.R."/>
            <person name="Chan S.K."/>
            <person name="Taylor G.A."/>
            <person name="Palmquist D.L."/>
            <person name="Jackman S.D."/>
            <person name="Nguyen A."/>
            <person name="Li M."/>
            <person name="Henderson H."/>
            <person name="Janes J.K."/>
            <person name="Zhao Y."/>
            <person name="Pandoh P."/>
            <person name="Moore R."/>
            <person name="Sperling F.A."/>
            <person name="Huber D.P."/>
            <person name="Birol I."/>
            <person name="Jones S.J."/>
            <person name="Bohlmann J."/>
        </authorList>
    </citation>
    <scope>NUCLEOTIDE SEQUENCE</scope>
</reference>
<dbReference type="EMBL" id="KB734171">
    <property type="protein sequence ID" value="ENN83585.1"/>
    <property type="molecule type" value="Genomic_DNA"/>
</dbReference>
<protein>
    <submittedName>
        <fullName evidence="2 3">Uncharacterized protein</fullName>
    </submittedName>
</protein>
<dbReference type="AlphaFoldDB" id="N6UPA9"/>
<evidence type="ECO:0000313" key="2">
    <source>
        <dbReference type="EMBL" id="ENN83585.1"/>
    </source>
</evidence>
<reference evidence="3" key="2">
    <citation type="submission" date="2024-08" db="UniProtKB">
        <authorList>
            <consortium name="EnsemblMetazoa"/>
        </authorList>
    </citation>
    <scope>IDENTIFICATION</scope>
</reference>
<evidence type="ECO:0000256" key="1">
    <source>
        <dbReference type="SAM" id="SignalP"/>
    </source>
</evidence>
<feature type="non-terminal residue" evidence="2">
    <location>
        <position position="1"/>
    </location>
</feature>
<dbReference type="EnsemblMetazoa" id="XM_019902383.1">
    <property type="protein sequence ID" value="XP_019757942.1"/>
    <property type="gene ID" value="LOC109536228"/>
</dbReference>
<feature type="chain" id="PRO_5010972125" evidence="1">
    <location>
        <begin position="23"/>
        <end position="164"/>
    </location>
</feature>